<name>A0ABZ2FE08_9MICO</name>
<feature type="domain" description="N-acetyltransferase" evidence="1">
    <location>
        <begin position="141"/>
        <end position="281"/>
    </location>
</feature>
<dbReference type="RefSeq" id="WP_068325122.1">
    <property type="nucleotide sequence ID" value="NZ_CP104874.1"/>
</dbReference>
<dbReference type="GO" id="GO:0016746">
    <property type="term" value="F:acyltransferase activity"/>
    <property type="evidence" value="ECO:0007669"/>
    <property type="project" value="UniProtKB-KW"/>
</dbReference>
<dbReference type="Proteomes" id="UP001381003">
    <property type="component" value="Chromosome"/>
</dbReference>
<dbReference type="SUPFAM" id="SSF55729">
    <property type="entry name" value="Acyl-CoA N-acyltransferases (Nat)"/>
    <property type="match status" value="1"/>
</dbReference>
<dbReference type="EMBL" id="CP104874">
    <property type="protein sequence ID" value="WWF05441.1"/>
    <property type="molecule type" value="Genomic_DNA"/>
</dbReference>
<evidence type="ECO:0000313" key="3">
    <source>
        <dbReference type="Proteomes" id="UP001381003"/>
    </source>
</evidence>
<dbReference type="Pfam" id="PF13312">
    <property type="entry name" value="DUF4081"/>
    <property type="match status" value="1"/>
</dbReference>
<dbReference type="Pfam" id="PF00583">
    <property type="entry name" value="Acetyltransf_1"/>
    <property type="match status" value="1"/>
</dbReference>
<keyword evidence="2" id="KW-0808">Transferase</keyword>
<dbReference type="InterPro" id="IPR016181">
    <property type="entry name" value="Acyl_CoA_acyltransferase"/>
</dbReference>
<evidence type="ECO:0000259" key="1">
    <source>
        <dbReference type="PROSITE" id="PS51186"/>
    </source>
</evidence>
<proteinExistence type="predicted"/>
<organism evidence="2 3">
    <name type="scientific">Janibacter terrae</name>
    <dbReference type="NCBI Taxonomy" id="103817"/>
    <lineage>
        <taxon>Bacteria</taxon>
        <taxon>Bacillati</taxon>
        <taxon>Actinomycetota</taxon>
        <taxon>Actinomycetes</taxon>
        <taxon>Micrococcales</taxon>
        <taxon>Intrasporangiaceae</taxon>
        <taxon>Janibacter</taxon>
    </lineage>
</organism>
<accession>A0ABZ2FE08</accession>
<protein>
    <submittedName>
        <fullName evidence="2">GNAT family N-acetyltransferase</fullName>
        <ecNumber evidence="2">2.3.1.-</ecNumber>
    </submittedName>
</protein>
<sequence>MLRTRQPTRLLGPDDVDAALDLCARDPASHVFVASRILDGGLGSGSTSAYGWFDEGRLSALVWSVANVVPVGTSAQSWPALAAHVRKVRRRCASFLGPRDEVAGLWREAGAAFPQPRAIRGEQPLMATRTPPSSLGVELDPRVRPARVDEVDLVLPAAEHMFTQEIGYRPYTGSPAFYRDSIWRLVRAGRTYVVVEGGRVIFKADVGSVALGASQIQGVWLAPELRGQGLAAPMMAAALEQAMSDHAPLGTLYVNDYNAPAIATYRRIGMERIGTFSTILF</sequence>
<gene>
    <name evidence="2" type="ORF">N5P18_00780</name>
</gene>
<dbReference type="EC" id="2.3.1.-" evidence="2"/>
<evidence type="ECO:0000313" key="2">
    <source>
        <dbReference type="EMBL" id="WWF05441.1"/>
    </source>
</evidence>
<dbReference type="Gene3D" id="3.40.630.30">
    <property type="match status" value="1"/>
</dbReference>
<reference evidence="2 3" key="1">
    <citation type="submission" date="2022-09" db="EMBL/GenBank/DDBJ databases">
        <title>Complete genome sequence of Janibacter terrae strain COS04-44, PCL-degrading bacteria isolated from oil spilled coast.</title>
        <authorList>
            <person name="Park H."/>
            <person name="Kim J.Y."/>
            <person name="An S.H."/>
            <person name="Lee C.M."/>
            <person name="Weon H.-Y."/>
        </authorList>
    </citation>
    <scope>NUCLEOTIDE SEQUENCE [LARGE SCALE GENOMIC DNA]</scope>
    <source>
        <strain evidence="2 3">COS04-44</strain>
    </source>
</reference>
<dbReference type="InterPro" id="IPR025289">
    <property type="entry name" value="DUF4081"/>
</dbReference>
<dbReference type="PROSITE" id="PS51186">
    <property type="entry name" value="GNAT"/>
    <property type="match status" value="1"/>
</dbReference>
<keyword evidence="3" id="KW-1185">Reference proteome</keyword>
<keyword evidence="2" id="KW-0012">Acyltransferase</keyword>
<dbReference type="InterPro" id="IPR000182">
    <property type="entry name" value="GNAT_dom"/>
</dbReference>